<evidence type="ECO:0000256" key="2">
    <source>
        <dbReference type="ARBA" id="ARBA00022832"/>
    </source>
</evidence>
<reference evidence="5 6" key="1">
    <citation type="submission" date="2024-04" db="EMBL/GenBank/DDBJ databases">
        <title>Draft genome sequence of Pseudophaeobacter arcticus NBRC 116598.</title>
        <authorList>
            <person name="Miyakawa T."/>
            <person name="Kusuya Y."/>
            <person name="Miura T."/>
        </authorList>
    </citation>
    <scope>NUCLEOTIDE SEQUENCE [LARGE SCALE GENOMIC DNA]</scope>
    <source>
        <strain evidence="5 6">SU-CL00105</strain>
    </source>
</reference>
<gene>
    <name evidence="5" type="ORF">NBRC116598_24150</name>
</gene>
<sequence>MNIQVGKQTGLAQIEINGVSYNSEPGQRPVLVDGCDTIPKLFQARCMALLDRTAHREKDMGIWKSYSWTTYWEQSKWIGLGLLSLGMARGEVVSILSEDRREWLYTDMGVQGVGGIASGVYTTDSASQLAYLVNDSSSRFLFVENDEQLDKYLEIADQVPDLAKVIIYDREGLHDLQQDKCMFIEDLVELGKTYEAKNPGAFEAEIAKSKPEDTAMLIYTSGTTGMPKGAMLGHENIMASMEAGARALAVNPTDEQLCFLPLCHILERNVSVYFPLGAASTVNFAESPETVFDNMQEVSPATFFAVPRVWEKIYSRVLVLAQEATPMGRWAFQQAMKAGQARAEYVMVGKEPPAGVAAAYAFWDFMVLRNLRRMLGMDKMRRGGTGAAPISPELLKWYWSIGVPLIEGYGMTENAGIATINTLEQNLPGTVGHPVPGVQMRIAEDGEIQTLGLNNFQGYWRNNEKTAETFTADGWLRTGDVGRVDEAGNLTITGRIKDIIITAGGKNITPAEIESRLKFSHYISDAVVIGDGRKYLSCLIMIDQENVEKFAQDRKIPFSDFASLCAAEEVLAQIRQEVEAVNKDFARVEQIKDFRLINVLLTAEDDELTATMKLKRSFVEKKHKALIDDMY</sequence>
<dbReference type="InterPro" id="IPR042099">
    <property type="entry name" value="ANL_N_sf"/>
</dbReference>
<dbReference type="PROSITE" id="PS00455">
    <property type="entry name" value="AMP_BINDING"/>
    <property type="match status" value="1"/>
</dbReference>
<organism evidence="5 6">
    <name type="scientific">Pseudophaeobacter arcticus</name>
    <dbReference type="NCBI Taxonomy" id="385492"/>
    <lineage>
        <taxon>Bacteria</taxon>
        <taxon>Pseudomonadati</taxon>
        <taxon>Pseudomonadota</taxon>
        <taxon>Alphaproteobacteria</taxon>
        <taxon>Rhodobacterales</taxon>
        <taxon>Paracoccaceae</taxon>
        <taxon>Pseudophaeobacter</taxon>
    </lineage>
</organism>
<dbReference type="PANTHER" id="PTHR43272">
    <property type="entry name" value="LONG-CHAIN-FATTY-ACID--COA LIGASE"/>
    <property type="match status" value="1"/>
</dbReference>
<keyword evidence="6" id="KW-1185">Reference proteome</keyword>
<evidence type="ECO:0000256" key="1">
    <source>
        <dbReference type="ARBA" id="ARBA00022598"/>
    </source>
</evidence>
<evidence type="ECO:0000313" key="5">
    <source>
        <dbReference type="EMBL" id="GAA6196971.1"/>
    </source>
</evidence>
<accession>A0ABQ0AM74</accession>
<dbReference type="RefSeq" id="WP_353400384.1">
    <property type="nucleotide sequence ID" value="NZ_BAABWU010000008.1"/>
</dbReference>
<dbReference type="Gene3D" id="3.40.50.12780">
    <property type="entry name" value="N-terminal domain of ligase-like"/>
    <property type="match status" value="1"/>
</dbReference>
<dbReference type="SUPFAM" id="SSF56801">
    <property type="entry name" value="Acetyl-CoA synthetase-like"/>
    <property type="match status" value="1"/>
</dbReference>
<evidence type="ECO:0000256" key="3">
    <source>
        <dbReference type="ARBA" id="ARBA00023098"/>
    </source>
</evidence>
<evidence type="ECO:0000259" key="4">
    <source>
        <dbReference type="Pfam" id="PF00501"/>
    </source>
</evidence>
<comment type="caution">
    <text evidence="5">The sequence shown here is derived from an EMBL/GenBank/DDBJ whole genome shotgun (WGS) entry which is preliminary data.</text>
</comment>
<evidence type="ECO:0000313" key="6">
    <source>
        <dbReference type="Proteomes" id="UP001441944"/>
    </source>
</evidence>
<dbReference type="Pfam" id="PF00501">
    <property type="entry name" value="AMP-binding"/>
    <property type="match status" value="1"/>
</dbReference>
<dbReference type="InterPro" id="IPR020845">
    <property type="entry name" value="AMP-binding_CS"/>
</dbReference>
<dbReference type="InterPro" id="IPR000873">
    <property type="entry name" value="AMP-dep_synth/lig_dom"/>
</dbReference>
<protein>
    <submittedName>
        <fullName evidence="5">AMP-dependent synthetase/ligase</fullName>
    </submittedName>
</protein>
<feature type="domain" description="AMP-dependent synthetase/ligase" evidence="4">
    <location>
        <begin position="50"/>
        <end position="460"/>
    </location>
</feature>
<dbReference type="EMBL" id="BAABWU010000008">
    <property type="protein sequence ID" value="GAA6196971.1"/>
    <property type="molecule type" value="Genomic_DNA"/>
</dbReference>
<name>A0ABQ0AM74_9RHOB</name>
<keyword evidence="2" id="KW-0276">Fatty acid metabolism</keyword>
<dbReference type="Proteomes" id="UP001441944">
    <property type="component" value="Unassembled WGS sequence"/>
</dbReference>
<dbReference type="Pfam" id="PF23562">
    <property type="entry name" value="AMP-binding_C_3"/>
    <property type="match status" value="1"/>
</dbReference>
<keyword evidence="1" id="KW-0436">Ligase</keyword>
<keyword evidence="3" id="KW-0443">Lipid metabolism</keyword>
<proteinExistence type="predicted"/>
<dbReference type="PANTHER" id="PTHR43272:SF32">
    <property type="entry name" value="AMP-DEPENDENT SYNTHETASE_LIGASE DOMAIN-CONTAINING PROTEIN"/>
    <property type="match status" value="1"/>
</dbReference>